<dbReference type="AlphaFoldDB" id="A0A0R2ZKT2"/>
<keyword evidence="5" id="KW-1185">Reference proteome</keyword>
<protein>
    <submittedName>
        <fullName evidence="2 3">Virus Gp157</fullName>
    </submittedName>
</protein>
<reference evidence="3 5" key="2">
    <citation type="submission" date="2016-10" db="EMBL/GenBank/DDBJ databases">
        <authorList>
            <person name="Varghese N."/>
            <person name="Submissions S."/>
        </authorList>
    </citation>
    <scope>NUCLEOTIDE SEQUENCE [LARGE SCALE GENOMIC DNA]</scope>
    <source>
        <strain evidence="3 5">BS3111</strain>
    </source>
</reference>
<evidence type="ECO:0000313" key="4">
    <source>
        <dbReference type="Proteomes" id="UP000052019"/>
    </source>
</evidence>
<feature type="coiled-coil region" evidence="1">
    <location>
        <begin position="58"/>
        <end position="85"/>
    </location>
</feature>
<evidence type="ECO:0000313" key="2">
    <source>
        <dbReference type="EMBL" id="KRP59043.1"/>
    </source>
</evidence>
<dbReference type="RefSeq" id="WP_057008972.1">
    <property type="nucleotide sequence ID" value="NZ_JYLK01000011.1"/>
</dbReference>
<evidence type="ECO:0000256" key="1">
    <source>
        <dbReference type="SAM" id="Coils"/>
    </source>
</evidence>
<name>A0A0R2ZKT2_9PSED</name>
<organism evidence="2 4">
    <name type="scientific">Pseudomonas trivialis</name>
    <dbReference type="NCBI Taxonomy" id="200450"/>
    <lineage>
        <taxon>Bacteria</taxon>
        <taxon>Pseudomonadati</taxon>
        <taxon>Pseudomonadota</taxon>
        <taxon>Gammaproteobacteria</taxon>
        <taxon>Pseudomonadales</taxon>
        <taxon>Pseudomonadaceae</taxon>
        <taxon>Pseudomonas</taxon>
    </lineage>
</organism>
<dbReference type="Pfam" id="PF05565">
    <property type="entry name" value="Sipho_Gp157"/>
    <property type="match status" value="1"/>
</dbReference>
<gene>
    <name evidence="3" type="ORF">SAMN04490205_3302</name>
    <name evidence="2" type="ORF">TU79_16550</name>
</gene>
<dbReference type="InterPro" id="IPR008840">
    <property type="entry name" value="Sipho_Gp157"/>
</dbReference>
<evidence type="ECO:0000313" key="5">
    <source>
        <dbReference type="Proteomes" id="UP000183126"/>
    </source>
</evidence>
<dbReference type="PATRIC" id="fig|200450.4.peg.221"/>
<dbReference type="OrthoDB" id="5675912at2"/>
<sequence length="165" mass="18030">MTTLYTIAEQFKELAVLAETADEDLAIALRDTMEGIEGEFQEKGKAIAMITLNIDGDLEAIQSQIDRLTERKRIINNRKESLKEYLRSNMDAAGITKITHPLFTITCGKGKPIVVIDDEKALADEFVNVKVTSAPDKAAIAKALKEGQEVPGAHSEIGKSSISIK</sequence>
<dbReference type="Proteomes" id="UP000052019">
    <property type="component" value="Unassembled WGS sequence"/>
</dbReference>
<accession>A0A0R2ZKT2</accession>
<reference evidence="2 4" key="1">
    <citation type="submission" date="2015-02" db="EMBL/GenBank/DDBJ databases">
        <title>Two Pseudomonas sp. nov. isolated from raw milk.</title>
        <authorList>
            <person name="Wenning M."/>
            <person name="von Neubeck M."/>
            <person name="Huptas C."/>
            <person name="Scherer S."/>
        </authorList>
    </citation>
    <scope>NUCLEOTIDE SEQUENCE [LARGE SCALE GENOMIC DNA]</scope>
    <source>
        <strain evidence="2 4">DSM 14937</strain>
    </source>
</reference>
<keyword evidence="1" id="KW-0175">Coiled coil</keyword>
<proteinExistence type="predicted"/>
<evidence type="ECO:0000313" key="3">
    <source>
        <dbReference type="EMBL" id="SDS68906.1"/>
    </source>
</evidence>
<dbReference type="EMBL" id="LT629760">
    <property type="protein sequence ID" value="SDS68906.1"/>
    <property type="molecule type" value="Genomic_DNA"/>
</dbReference>
<dbReference type="EMBL" id="JYLK01000011">
    <property type="protein sequence ID" value="KRP59043.1"/>
    <property type="molecule type" value="Genomic_DNA"/>
</dbReference>
<dbReference type="Proteomes" id="UP000183126">
    <property type="component" value="Chromosome I"/>
</dbReference>